<reference evidence="5" key="1">
    <citation type="submission" date="2017-09" db="EMBL/GenBank/DDBJ databases">
        <title>Depth-based differentiation of microbial function through sediment-hosted aquifers and enrichment of novel symbionts in the deep terrestrial subsurface.</title>
        <authorList>
            <person name="Probst A.J."/>
            <person name="Ladd B."/>
            <person name="Jarett J.K."/>
            <person name="Geller-Mcgrath D.E."/>
            <person name="Sieber C.M.K."/>
            <person name="Emerson J.B."/>
            <person name="Anantharaman K."/>
            <person name="Thomas B.C."/>
            <person name="Malmstrom R."/>
            <person name="Stieglmeier M."/>
            <person name="Klingl A."/>
            <person name="Woyke T."/>
            <person name="Ryan C.M."/>
            <person name="Banfield J.F."/>
        </authorList>
    </citation>
    <scope>NUCLEOTIDE SEQUENCE [LARGE SCALE GENOMIC DNA]</scope>
</reference>
<dbReference type="PANTHER" id="PTHR33175">
    <property type="entry name" value="DNA-BINDING PROTEIN HU"/>
    <property type="match status" value="1"/>
</dbReference>
<dbReference type="Pfam" id="PF00216">
    <property type="entry name" value="Bac_DNA_binding"/>
    <property type="match status" value="1"/>
</dbReference>
<dbReference type="InterPro" id="IPR010992">
    <property type="entry name" value="IHF-like_DNA-bd_dom_sf"/>
</dbReference>
<dbReference type="CDD" id="cd13831">
    <property type="entry name" value="HU"/>
    <property type="match status" value="1"/>
</dbReference>
<dbReference type="GO" id="GO:0003677">
    <property type="term" value="F:DNA binding"/>
    <property type="evidence" value="ECO:0007669"/>
    <property type="project" value="UniProtKB-KW"/>
</dbReference>
<dbReference type="InterPro" id="IPR020816">
    <property type="entry name" value="Histone-like_DNA-bd_CS"/>
</dbReference>
<evidence type="ECO:0000256" key="2">
    <source>
        <dbReference type="ARBA" id="ARBA00023125"/>
    </source>
</evidence>
<evidence type="ECO:0000256" key="3">
    <source>
        <dbReference type="RuleBase" id="RU003939"/>
    </source>
</evidence>
<accession>A0A2M6YCM1</accession>
<dbReference type="SMART" id="SM00411">
    <property type="entry name" value="BHL"/>
    <property type="match status" value="1"/>
</dbReference>
<protein>
    <submittedName>
        <fullName evidence="4">DNA-binding protein</fullName>
    </submittedName>
</protein>
<evidence type="ECO:0000313" key="5">
    <source>
        <dbReference type="Proteomes" id="UP000229896"/>
    </source>
</evidence>
<dbReference type="Gene3D" id="4.10.520.10">
    <property type="entry name" value="IHF-like DNA-binding proteins"/>
    <property type="match status" value="1"/>
</dbReference>
<dbReference type="SUPFAM" id="SSF47729">
    <property type="entry name" value="IHF-like DNA-binding proteins"/>
    <property type="match status" value="1"/>
</dbReference>
<dbReference type="GO" id="GO:0005829">
    <property type="term" value="C:cytosol"/>
    <property type="evidence" value="ECO:0007669"/>
    <property type="project" value="TreeGrafter"/>
</dbReference>
<name>A0A2M6YCM1_9BACT</name>
<gene>
    <name evidence="4" type="ORF">COT12_01110</name>
</gene>
<dbReference type="InterPro" id="IPR000119">
    <property type="entry name" value="Hist_DNA-bd"/>
</dbReference>
<dbReference type="GO" id="GO:0030261">
    <property type="term" value="P:chromosome condensation"/>
    <property type="evidence" value="ECO:0007669"/>
    <property type="project" value="UniProtKB-KW"/>
</dbReference>
<dbReference type="GO" id="GO:0030527">
    <property type="term" value="F:structural constituent of chromatin"/>
    <property type="evidence" value="ECO:0007669"/>
    <property type="project" value="InterPro"/>
</dbReference>
<dbReference type="PRINTS" id="PR01727">
    <property type="entry name" value="DNABINDINGHU"/>
</dbReference>
<dbReference type="PROSITE" id="PS00045">
    <property type="entry name" value="HISTONE_LIKE"/>
    <property type="match status" value="1"/>
</dbReference>
<keyword evidence="2 4" id="KW-0238">DNA-binding</keyword>
<dbReference type="PANTHER" id="PTHR33175:SF3">
    <property type="entry name" value="DNA-BINDING PROTEIN HU-BETA"/>
    <property type="match status" value="1"/>
</dbReference>
<dbReference type="EMBL" id="PEXI01000037">
    <property type="protein sequence ID" value="PIU24428.1"/>
    <property type="molecule type" value="Genomic_DNA"/>
</dbReference>
<sequence length="91" mass="9845">MNKSELIDAVAKKTGLSRREATVGIDTAFSIVSKELKKGGKVTLTGFGTFDVGKRKARAGVNPRTGAKIKIAASKMPRFRPARSLKKDVRK</sequence>
<keyword evidence="1" id="KW-0226">DNA condensation</keyword>
<comment type="caution">
    <text evidence="4">The sequence shown here is derived from an EMBL/GenBank/DDBJ whole genome shotgun (WGS) entry which is preliminary data.</text>
</comment>
<evidence type="ECO:0000256" key="1">
    <source>
        <dbReference type="ARBA" id="ARBA00023067"/>
    </source>
</evidence>
<comment type="similarity">
    <text evidence="3">Belongs to the bacterial histone-like protein family.</text>
</comment>
<dbReference type="Proteomes" id="UP000229896">
    <property type="component" value="Unassembled WGS sequence"/>
</dbReference>
<dbReference type="AlphaFoldDB" id="A0A2M6YCM1"/>
<organism evidence="4 5">
    <name type="scientific">Candidatus Berkelbacteria bacterium CG08_land_8_20_14_0_20_39_8</name>
    <dbReference type="NCBI Taxonomy" id="1974511"/>
    <lineage>
        <taxon>Bacteria</taxon>
        <taxon>Candidatus Berkelbacteria</taxon>
    </lineage>
</organism>
<evidence type="ECO:0000313" key="4">
    <source>
        <dbReference type="EMBL" id="PIU24428.1"/>
    </source>
</evidence>
<proteinExistence type="inferred from homology"/>